<sequence length="187" mass="21069">MSRMLGRPNAKESLLHKWQVELCEPCLQPLDGYMHCTLCNTLISANRRAQIVAHLNSAQHLGTDVKPHEKKKRKISMTTTTTKAKSTPKATATATSTTTTESEAAAATKEGTEGLTNANDENENDDKDKDKENALNDRAFDLDLCAAFKSAKIPLSALNNTQFRIFLHKYTNRPIRDEQFMRWRYNV</sequence>
<feature type="compositionally biased region" description="Low complexity" evidence="1">
    <location>
        <begin position="76"/>
        <end position="109"/>
    </location>
</feature>
<proteinExistence type="predicted"/>
<dbReference type="EMBL" id="LSRL02000718">
    <property type="protein sequence ID" value="TDG40001.1"/>
    <property type="molecule type" value="Genomic_DNA"/>
</dbReference>
<evidence type="ECO:0000256" key="1">
    <source>
        <dbReference type="SAM" id="MobiDB-lite"/>
    </source>
</evidence>
<accession>A0A484AWK3</accession>
<keyword evidence="3" id="KW-1185">Reference proteome</keyword>
<organism evidence="2 3">
    <name type="scientific">Drosophila navojoa</name>
    <name type="common">Fruit fly</name>
    <dbReference type="NCBI Taxonomy" id="7232"/>
    <lineage>
        <taxon>Eukaryota</taxon>
        <taxon>Metazoa</taxon>
        <taxon>Ecdysozoa</taxon>
        <taxon>Arthropoda</taxon>
        <taxon>Hexapoda</taxon>
        <taxon>Insecta</taxon>
        <taxon>Pterygota</taxon>
        <taxon>Neoptera</taxon>
        <taxon>Endopterygota</taxon>
        <taxon>Diptera</taxon>
        <taxon>Brachycera</taxon>
        <taxon>Muscomorpha</taxon>
        <taxon>Ephydroidea</taxon>
        <taxon>Drosophilidae</taxon>
        <taxon>Drosophila</taxon>
    </lineage>
</organism>
<evidence type="ECO:0000313" key="3">
    <source>
        <dbReference type="Proteomes" id="UP000295192"/>
    </source>
</evidence>
<dbReference type="Proteomes" id="UP000295192">
    <property type="component" value="Unassembled WGS sequence"/>
</dbReference>
<feature type="region of interest" description="Disordered" evidence="1">
    <location>
        <begin position="61"/>
        <end position="131"/>
    </location>
</feature>
<name>A0A484AWK3_DRONA</name>
<gene>
    <name evidence="2" type="ORF">AWZ03_013578</name>
</gene>
<reference evidence="2 3" key="1">
    <citation type="journal article" date="2019" name="J. Hered.">
        <title>An Improved Genome Assembly for Drosophila navojoa, the Basal Species in the mojavensis Cluster.</title>
        <authorList>
            <person name="Vanderlinde T."/>
            <person name="Dupim E.G."/>
            <person name="Nazario-Yepiz N.O."/>
            <person name="Carvalho A.B."/>
        </authorList>
    </citation>
    <scope>NUCLEOTIDE SEQUENCE [LARGE SCALE GENOMIC DNA]</scope>
    <source>
        <strain evidence="2">Navoj_Jal97</strain>
        <tissue evidence="2">Whole organism</tissue>
    </source>
</reference>
<dbReference type="AlphaFoldDB" id="A0A484AWK3"/>
<evidence type="ECO:0000313" key="2">
    <source>
        <dbReference type="EMBL" id="TDG40001.1"/>
    </source>
</evidence>
<dbReference type="OMA" id="GYMHCTL"/>
<comment type="caution">
    <text evidence="2">The sequence shown here is derived from an EMBL/GenBank/DDBJ whole genome shotgun (WGS) entry which is preliminary data.</text>
</comment>
<protein>
    <submittedName>
        <fullName evidence="2">Uncharacterized protein</fullName>
    </submittedName>
</protein>